<protein>
    <submittedName>
        <fullName evidence="2">Uncharacterized membrane protein YkvI</fullName>
    </submittedName>
</protein>
<feature type="transmembrane region" description="Helical" evidence="1">
    <location>
        <begin position="144"/>
        <end position="165"/>
    </location>
</feature>
<evidence type="ECO:0000256" key="1">
    <source>
        <dbReference type="SAM" id="Phobius"/>
    </source>
</evidence>
<evidence type="ECO:0000313" key="3">
    <source>
        <dbReference type="Proteomes" id="UP000198508"/>
    </source>
</evidence>
<feature type="transmembrane region" description="Helical" evidence="1">
    <location>
        <begin position="258"/>
        <end position="278"/>
    </location>
</feature>
<feature type="transmembrane region" description="Helical" evidence="1">
    <location>
        <begin position="299"/>
        <end position="320"/>
    </location>
</feature>
<reference evidence="3" key="1">
    <citation type="submission" date="2016-10" db="EMBL/GenBank/DDBJ databases">
        <authorList>
            <person name="Varghese N."/>
            <person name="Submissions S."/>
        </authorList>
    </citation>
    <scope>NUCLEOTIDE SEQUENCE [LARGE SCALE GENOMIC DNA]</scope>
    <source>
        <strain evidence="3">NLAE-zl-G277</strain>
    </source>
</reference>
<dbReference type="PANTHER" id="PTHR37814:SF1">
    <property type="entry name" value="MEMBRANE PROTEIN"/>
    <property type="match status" value="1"/>
</dbReference>
<feature type="transmembrane region" description="Helical" evidence="1">
    <location>
        <begin position="177"/>
        <end position="204"/>
    </location>
</feature>
<feature type="transmembrane region" description="Helical" evidence="1">
    <location>
        <begin position="326"/>
        <end position="343"/>
    </location>
</feature>
<keyword evidence="3" id="KW-1185">Reference proteome</keyword>
<feature type="transmembrane region" description="Helical" evidence="1">
    <location>
        <begin position="83"/>
        <end position="108"/>
    </location>
</feature>
<gene>
    <name evidence="2" type="ORF">SAMN05216313_105140</name>
</gene>
<dbReference type="EMBL" id="FOIM01000005">
    <property type="protein sequence ID" value="SET37500.1"/>
    <property type="molecule type" value="Genomic_DNA"/>
</dbReference>
<feature type="transmembrane region" description="Helical" evidence="1">
    <location>
        <begin position="41"/>
        <end position="62"/>
    </location>
</feature>
<dbReference type="GeneID" id="93276481"/>
<accession>A0A1I0DZM6</accession>
<dbReference type="InterPro" id="IPR038728">
    <property type="entry name" value="YkvI-like"/>
</dbReference>
<name>A0A1I0DZM6_9FIRM</name>
<feature type="transmembrane region" description="Helical" evidence="1">
    <location>
        <begin position="114"/>
        <end position="132"/>
    </location>
</feature>
<keyword evidence="1" id="KW-0812">Transmembrane</keyword>
<feature type="transmembrane region" description="Helical" evidence="1">
    <location>
        <begin position="216"/>
        <end position="238"/>
    </location>
</feature>
<proteinExistence type="predicted"/>
<evidence type="ECO:0000313" key="2">
    <source>
        <dbReference type="EMBL" id="SET37500.1"/>
    </source>
</evidence>
<dbReference type="Proteomes" id="UP000198508">
    <property type="component" value="Unassembled WGS sequence"/>
</dbReference>
<organism evidence="2 3">
    <name type="scientific">Enterocloster lavalensis</name>
    <dbReference type="NCBI Taxonomy" id="460384"/>
    <lineage>
        <taxon>Bacteria</taxon>
        <taxon>Bacillati</taxon>
        <taxon>Bacillota</taxon>
        <taxon>Clostridia</taxon>
        <taxon>Lachnospirales</taxon>
        <taxon>Lachnospiraceae</taxon>
        <taxon>Enterocloster</taxon>
    </lineage>
</organism>
<dbReference type="RefSeq" id="WP_092361776.1">
    <property type="nucleotide sequence ID" value="NZ_DAINWJ010000447.1"/>
</dbReference>
<keyword evidence="1" id="KW-1133">Transmembrane helix</keyword>
<dbReference type="STRING" id="460384.SAMN05216313_105140"/>
<dbReference type="AlphaFoldDB" id="A0A1I0DZM6"/>
<sequence>MKPLNPLRLGMTFAGCFLGAGYVSGQELLQFFGVFGARGWMGLMVALLLIYAAGLSLLKLAFTHAGQTPDQLILGRKAPALRGLLTALQLLFLFSVTSVMTAGAGALMEQLAGLKPWLGALGFTMLLFFAAIHGLENVISIFSLSVPLLTVTSAACSLFAHFILAPDAAMDAAVNPLIGGWLTGSVTFASYNLFSAIGILTLLGRRTAEKPILFKGTLLGILLLFLIAASVLCSLNAYPQIRTAQLPMLALAGAIHPYLAYLYGALLLASMFGTALSCTTALTEQLRWYFPSLGRRRKMLSALLLTAAFTGSLAGFSSLVGTAYPLFGYCSSIVLLCLLWRLAGPPLRALLNRLFAARRCS</sequence>
<dbReference type="PANTHER" id="PTHR37814">
    <property type="entry name" value="CONSERVED MEMBRANE PROTEIN"/>
    <property type="match status" value="1"/>
</dbReference>
<keyword evidence="1" id="KW-0472">Membrane</keyword>